<reference evidence="2" key="4">
    <citation type="journal article" date="2021" name="Microb. Genom.">
        <title>A genomic epidemiological study shows that prevalence of antimicrobial resistance in Enterobacterales is associated with the livestock host, as well as antimicrobial usage.</title>
        <authorList>
            <person name="AbuOun M."/>
            <person name="Jones H."/>
            <person name="Stubberfield E."/>
            <person name="Gilson D."/>
            <person name="Shaw L.P."/>
            <person name="Hubbard A.T.M."/>
            <person name="Chau K.K."/>
            <person name="Sebra R."/>
            <person name="Peto T.E.A."/>
            <person name="Crook D.W."/>
            <person name="Read D.S."/>
            <person name="Gweon H.S."/>
            <person name="Walker A.S."/>
            <person name="Stoesser N."/>
            <person name="Smith R.P."/>
            <person name="Anjum M.F."/>
            <person name="On Behalf Of The Rehab Consortium."/>
        </authorList>
    </citation>
    <scope>NUCLEOTIDE SEQUENCE</scope>
    <source>
        <strain evidence="2">RHBSTW-00370</strain>
    </source>
</reference>
<reference evidence="4" key="3">
    <citation type="submission" date="2020-06" db="EMBL/GenBank/DDBJ databases">
        <title>REHAB project genomes.</title>
        <authorList>
            <person name="Shaw L.P."/>
        </authorList>
    </citation>
    <scope>NUCLEOTIDE SEQUENCE [LARGE SCALE GENOMIC DNA]</scope>
    <source>
        <strain evidence="4">RHBSTW-00370</strain>
    </source>
</reference>
<dbReference type="RefSeq" id="WP_057063585.1">
    <property type="nucleotide sequence ID" value="NZ_CABGOY010000021.1"/>
</dbReference>
<evidence type="ECO:0000313" key="2">
    <source>
        <dbReference type="EMBL" id="QLV31718.1"/>
    </source>
</evidence>
<dbReference type="Gene3D" id="1.20.5.170">
    <property type="match status" value="1"/>
</dbReference>
<evidence type="ECO:0000313" key="3">
    <source>
        <dbReference type="Proteomes" id="UP000050520"/>
    </source>
</evidence>
<dbReference type="Proteomes" id="UP000512222">
    <property type="component" value="Chromosome"/>
</dbReference>
<dbReference type="Proteomes" id="UP000050520">
    <property type="component" value="Unassembled WGS sequence"/>
</dbReference>
<dbReference type="EMBL" id="LJEB01000041">
    <property type="protein sequence ID" value="KPR55634.1"/>
    <property type="molecule type" value="Genomic_DNA"/>
</dbReference>
<accession>A0A0P8KCT7</accession>
<evidence type="ECO:0000313" key="1">
    <source>
        <dbReference type="EMBL" id="KPR55634.1"/>
    </source>
</evidence>
<name>A0A0P8KCT7_CITFR</name>
<protein>
    <submittedName>
        <fullName evidence="2">Host-nuclease inhibitor Gam family protein</fullName>
    </submittedName>
    <submittedName>
        <fullName evidence="1">Host-nuclease inhibitor protein Gam</fullName>
    </submittedName>
</protein>
<sequence length="175" mass="19401">MKAPKKPRAKSAAAVAVPQCRDDVISDIRKIGDITRVILRRETELNDKIAALTNDVAPGIEALKKELARLQAGVQTWCEANRAELTKDGKTKTANLTTGEVRWRKRPPSVTIRKVEDVIALLKKFSLGKFLRNKEEINKEAILASPNEVKGIAGISIKSDVEDFEIIPFEQTVTD</sequence>
<dbReference type="Pfam" id="PF07352">
    <property type="entry name" value="Phage_Mu_Gam"/>
    <property type="match status" value="1"/>
</dbReference>
<dbReference type="GO" id="GO:0003690">
    <property type="term" value="F:double-stranded DNA binding"/>
    <property type="evidence" value="ECO:0007669"/>
    <property type="project" value="InterPro"/>
</dbReference>
<reference evidence="1 3" key="2">
    <citation type="journal article" date="2017" name="PLoS ONE">
        <title>Genomic and phenotypic characterisation of fluoroquinolone resistance mechanisms in Enterobacteriaceae in Durban, South Africa.</title>
        <authorList>
            <person name="Osei Sekyere J."/>
            <person name="Amoako D.G."/>
        </authorList>
    </citation>
    <scope>NUCLEOTIDE SEQUENCE [LARGE SCALE GENOMIC DNA]</scope>
    <source>
        <strain evidence="1 3">ST62:944112508</strain>
    </source>
</reference>
<gene>
    <name evidence="1" type="ORF">AN672_10475</name>
    <name evidence="2" type="ORF">HV178_17840</name>
</gene>
<dbReference type="GO" id="GO:0042262">
    <property type="term" value="P:DNA protection"/>
    <property type="evidence" value="ECO:0007669"/>
    <property type="project" value="InterPro"/>
</dbReference>
<dbReference type="EMBL" id="CP056573">
    <property type="protein sequence ID" value="QLV31718.1"/>
    <property type="molecule type" value="Genomic_DNA"/>
</dbReference>
<evidence type="ECO:0000313" key="4">
    <source>
        <dbReference type="Proteomes" id="UP000512222"/>
    </source>
</evidence>
<proteinExistence type="predicted"/>
<dbReference type="SUPFAM" id="SSF161266">
    <property type="entry name" value="Gam-like"/>
    <property type="match status" value="1"/>
</dbReference>
<dbReference type="AlphaFoldDB" id="A0A0P8KCT7"/>
<reference evidence="3" key="1">
    <citation type="submission" date="2015-09" db="EMBL/GenBank/DDBJ databases">
        <title>Prevalence of NDMs in South Africa.</title>
        <authorList>
            <person name="Osei Sekyere J."/>
            <person name="Govinden U."/>
            <person name="Essack S."/>
            <person name="Haldorsen B."/>
            <person name="Samuelsen O."/>
            <person name="Aasnaes B."/>
            <person name="Sundsfjord A."/>
        </authorList>
    </citation>
    <scope>NUCLEOTIDE SEQUENCE [LARGE SCALE GENOMIC DNA]</scope>
    <source>
        <strain evidence="3">ST62:944112508</strain>
    </source>
</reference>
<organism evidence="1 3">
    <name type="scientific">Citrobacter freundii</name>
    <dbReference type="NCBI Taxonomy" id="546"/>
    <lineage>
        <taxon>Bacteria</taxon>
        <taxon>Pseudomonadati</taxon>
        <taxon>Pseudomonadota</taxon>
        <taxon>Gammaproteobacteria</taxon>
        <taxon>Enterobacterales</taxon>
        <taxon>Enterobacteriaceae</taxon>
        <taxon>Citrobacter</taxon>
        <taxon>Citrobacter freundii complex</taxon>
    </lineage>
</organism>
<dbReference type="InterPro" id="IPR009951">
    <property type="entry name" value="Host-nuc_inhib_Gam"/>
</dbReference>